<gene>
    <name evidence="8" type="ORF">DRV84_03880</name>
</gene>
<dbReference type="InterPro" id="IPR042128">
    <property type="entry name" value="NuoE_dom"/>
</dbReference>
<dbReference type="EC" id="1.6.5.11" evidence="8"/>
<dbReference type="Gene3D" id="1.10.10.1590">
    <property type="entry name" value="NADH-quinone oxidoreductase subunit E"/>
    <property type="match status" value="1"/>
</dbReference>
<dbReference type="PANTHER" id="PTHR10371:SF3">
    <property type="entry name" value="NADH DEHYDROGENASE [UBIQUINONE] FLAVOPROTEIN 2, MITOCHONDRIAL"/>
    <property type="match status" value="1"/>
</dbReference>
<keyword evidence="2 7" id="KW-0001">2Fe-2S</keyword>
<feature type="binding site" evidence="7">
    <location>
        <position position="122"/>
    </location>
    <ligand>
        <name>[2Fe-2S] cluster</name>
        <dbReference type="ChEBI" id="CHEBI:190135"/>
    </ligand>
</feature>
<comment type="caution">
    <text evidence="8">The sequence shown here is derived from an EMBL/GenBank/DDBJ whole genome shotgun (WGS) entry which is preliminary data.</text>
</comment>
<dbReference type="InterPro" id="IPR002023">
    <property type="entry name" value="NuoE-like"/>
</dbReference>
<dbReference type="NCBIfam" id="NF005722">
    <property type="entry name" value="PRK07539.1-2"/>
    <property type="match status" value="1"/>
</dbReference>
<keyword evidence="9" id="KW-1185">Reference proteome</keyword>
<dbReference type="RefSeq" id="WP_115978564.1">
    <property type="nucleotide sequence ID" value="NZ_QOHR01000003.1"/>
</dbReference>
<feature type="binding site" evidence="7">
    <location>
        <position position="86"/>
    </location>
    <ligand>
        <name>[2Fe-2S] cluster</name>
        <dbReference type="ChEBI" id="CHEBI:190135"/>
    </ligand>
</feature>
<keyword evidence="8" id="KW-0560">Oxidoreductase</keyword>
<feature type="binding site" evidence="7">
    <location>
        <position position="81"/>
    </location>
    <ligand>
        <name>[2Fe-2S] cluster</name>
        <dbReference type="ChEBI" id="CHEBI:190135"/>
    </ligand>
</feature>
<evidence type="ECO:0000256" key="5">
    <source>
        <dbReference type="ARBA" id="ARBA00023014"/>
    </source>
</evidence>
<dbReference type="Gene3D" id="3.40.30.10">
    <property type="entry name" value="Glutaredoxin"/>
    <property type="match status" value="1"/>
</dbReference>
<dbReference type="InterPro" id="IPR036249">
    <property type="entry name" value="Thioredoxin-like_sf"/>
</dbReference>
<evidence type="ECO:0000256" key="3">
    <source>
        <dbReference type="ARBA" id="ARBA00022723"/>
    </source>
</evidence>
<protein>
    <submittedName>
        <fullName evidence="8">NADH-quinone oxidoreductase subunit NuoE</fullName>
        <ecNumber evidence="8">1.6.5.11</ecNumber>
    </submittedName>
</protein>
<evidence type="ECO:0000313" key="9">
    <source>
        <dbReference type="Proteomes" id="UP000257131"/>
    </source>
</evidence>
<dbReference type="SUPFAM" id="SSF52833">
    <property type="entry name" value="Thioredoxin-like"/>
    <property type="match status" value="1"/>
</dbReference>
<feature type="binding site" evidence="7">
    <location>
        <position position="126"/>
    </location>
    <ligand>
        <name>[2Fe-2S] cluster</name>
        <dbReference type="ChEBI" id="CHEBI:190135"/>
    </ligand>
</feature>
<sequence>MSLSSELIAAIEEARDHHGGPRAAMVESLRLIQLEHGWVSDAHLEEAAATLGVTTAEMEDVATFFSLIFRQPVGEKLILLCDGASCWLNGGEAVRDRVMERLGIGFGQTTPDGQYTLVNICCVGGCDHAPAAVIGRDRKLVGPLSPDDLDTLFGEDAR</sequence>
<dbReference type="Proteomes" id="UP000257131">
    <property type="component" value="Unassembled WGS sequence"/>
</dbReference>
<evidence type="ECO:0000256" key="6">
    <source>
        <dbReference type="ARBA" id="ARBA00034078"/>
    </source>
</evidence>
<dbReference type="EMBL" id="QOHR01000003">
    <property type="protein sequence ID" value="REC58181.1"/>
    <property type="molecule type" value="Genomic_DNA"/>
</dbReference>
<dbReference type="PIRSF" id="PIRSF000216">
    <property type="entry name" value="NADH_DH_24kDa"/>
    <property type="match status" value="1"/>
</dbReference>
<dbReference type="GO" id="GO:0003954">
    <property type="term" value="F:NADH dehydrogenase activity"/>
    <property type="evidence" value="ECO:0007669"/>
    <property type="project" value="TreeGrafter"/>
</dbReference>
<name>A0A3D9BXT5_9RHOB</name>
<dbReference type="OrthoDB" id="9807941at2"/>
<dbReference type="Pfam" id="PF01257">
    <property type="entry name" value="2Fe-2S_thioredx"/>
    <property type="match status" value="1"/>
</dbReference>
<organism evidence="8 9">
    <name type="scientific">Rhodosalinus sediminis</name>
    <dbReference type="NCBI Taxonomy" id="1940533"/>
    <lineage>
        <taxon>Bacteria</taxon>
        <taxon>Pseudomonadati</taxon>
        <taxon>Pseudomonadota</taxon>
        <taxon>Alphaproteobacteria</taxon>
        <taxon>Rhodobacterales</taxon>
        <taxon>Paracoccaceae</taxon>
        <taxon>Rhodosalinus</taxon>
    </lineage>
</organism>
<comment type="cofactor">
    <cofactor evidence="7">
        <name>[2Fe-2S] cluster</name>
        <dbReference type="ChEBI" id="CHEBI:190135"/>
    </cofactor>
    <text evidence="7">Binds 1 [2Fe-2S] cluster.</text>
</comment>
<keyword evidence="5 7" id="KW-0411">Iron-sulfur</keyword>
<reference evidence="8 9" key="1">
    <citation type="journal article" date="2017" name="Int. J. Syst. Evol. Microbiol.">
        <title>Rhodosalinus sediminis gen. nov., sp. nov., isolated from marine saltern.</title>
        <authorList>
            <person name="Guo L.Y."/>
            <person name="Ling S.K."/>
            <person name="Li C.M."/>
            <person name="Chen G.J."/>
            <person name="Du Z.J."/>
        </authorList>
    </citation>
    <scope>NUCLEOTIDE SEQUENCE [LARGE SCALE GENOMIC DNA]</scope>
    <source>
        <strain evidence="8 9">WDN1C137</strain>
    </source>
</reference>
<proteinExistence type="inferred from homology"/>
<evidence type="ECO:0000256" key="4">
    <source>
        <dbReference type="ARBA" id="ARBA00023004"/>
    </source>
</evidence>
<dbReference type="GO" id="GO:0046872">
    <property type="term" value="F:metal ion binding"/>
    <property type="evidence" value="ECO:0007669"/>
    <property type="project" value="UniProtKB-KW"/>
</dbReference>
<evidence type="ECO:0000313" key="8">
    <source>
        <dbReference type="EMBL" id="REC58181.1"/>
    </source>
</evidence>
<dbReference type="GO" id="GO:0051537">
    <property type="term" value="F:2 iron, 2 sulfur cluster binding"/>
    <property type="evidence" value="ECO:0007669"/>
    <property type="project" value="UniProtKB-KW"/>
</dbReference>
<dbReference type="PANTHER" id="PTHR10371">
    <property type="entry name" value="NADH DEHYDROGENASE UBIQUINONE FLAVOPROTEIN 2, MITOCHONDRIAL"/>
    <property type="match status" value="1"/>
</dbReference>
<accession>A0A3D9BXT5</accession>
<dbReference type="InterPro" id="IPR041921">
    <property type="entry name" value="NuoE_N"/>
</dbReference>
<evidence type="ECO:0000256" key="2">
    <source>
        <dbReference type="ARBA" id="ARBA00022714"/>
    </source>
</evidence>
<evidence type="ECO:0000256" key="7">
    <source>
        <dbReference type="PIRSR" id="PIRSR000216-1"/>
    </source>
</evidence>
<keyword evidence="4 7" id="KW-0408">Iron</keyword>
<comment type="similarity">
    <text evidence="1">Belongs to the complex I 24 kDa subunit family.</text>
</comment>
<comment type="cofactor">
    <cofactor evidence="6">
        <name>[2Fe-2S] cluster</name>
        <dbReference type="ChEBI" id="CHEBI:190135"/>
    </cofactor>
</comment>
<evidence type="ECO:0000256" key="1">
    <source>
        <dbReference type="ARBA" id="ARBA00010643"/>
    </source>
</evidence>
<dbReference type="AlphaFoldDB" id="A0A3D9BXT5"/>
<dbReference type="CDD" id="cd03064">
    <property type="entry name" value="TRX_Fd_NuoE"/>
    <property type="match status" value="1"/>
</dbReference>
<keyword evidence="3 7" id="KW-0479">Metal-binding</keyword>